<dbReference type="GO" id="GO:0008137">
    <property type="term" value="F:NADH dehydrogenase (ubiquinone) activity"/>
    <property type="evidence" value="ECO:0007669"/>
    <property type="project" value="UniProtKB-EC"/>
</dbReference>
<comment type="subcellular location">
    <subcellularLocation>
        <location evidence="1">Mitochondrion membrane</location>
        <topology evidence="1">Multi-pass membrane protein</topology>
    </subcellularLocation>
</comment>
<keyword evidence="10 16" id="KW-1133">Transmembrane helix</keyword>
<evidence type="ECO:0000256" key="11">
    <source>
        <dbReference type="ARBA" id="ARBA00023027"/>
    </source>
</evidence>
<evidence type="ECO:0000256" key="3">
    <source>
        <dbReference type="ARBA" id="ARBA00012944"/>
    </source>
</evidence>
<comment type="catalytic activity">
    <reaction evidence="15">
        <text>a ubiquinone + NADH + 5 H(+)(in) = a ubiquinol + NAD(+) + 4 H(+)(out)</text>
        <dbReference type="Rhea" id="RHEA:29091"/>
        <dbReference type="Rhea" id="RHEA-COMP:9565"/>
        <dbReference type="Rhea" id="RHEA-COMP:9566"/>
        <dbReference type="ChEBI" id="CHEBI:15378"/>
        <dbReference type="ChEBI" id="CHEBI:16389"/>
        <dbReference type="ChEBI" id="CHEBI:17976"/>
        <dbReference type="ChEBI" id="CHEBI:57540"/>
        <dbReference type="ChEBI" id="CHEBI:57945"/>
        <dbReference type="EC" id="7.1.1.2"/>
    </reaction>
</comment>
<keyword evidence="11" id="KW-0520">NAD</keyword>
<evidence type="ECO:0000256" key="14">
    <source>
        <dbReference type="ARBA" id="ARBA00031019"/>
    </source>
</evidence>
<dbReference type="AlphaFoldDB" id="A0A0S2MQY1"/>
<feature type="transmembrane region" description="Helical" evidence="16">
    <location>
        <begin position="49"/>
        <end position="70"/>
    </location>
</feature>
<dbReference type="PANTHER" id="PTHR11435:SF1">
    <property type="entry name" value="NADH-UBIQUINONE OXIDOREDUCTASE CHAIN 6"/>
    <property type="match status" value="1"/>
</dbReference>
<dbReference type="GO" id="GO:0031966">
    <property type="term" value="C:mitochondrial membrane"/>
    <property type="evidence" value="ECO:0007669"/>
    <property type="project" value="UniProtKB-SubCell"/>
</dbReference>
<keyword evidence="5" id="KW-0813">Transport</keyword>
<evidence type="ECO:0000256" key="2">
    <source>
        <dbReference type="ARBA" id="ARBA00005698"/>
    </source>
</evidence>
<evidence type="ECO:0000256" key="13">
    <source>
        <dbReference type="ARBA" id="ARBA00023136"/>
    </source>
</evidence>
<dbReference type="PANTHER" id="PTHR11435">
    <property type="entry name" value="NADH UBIQUINONE OXIDOREDUCTASE SUBUNIT ND6"/>
    <property type="match status" value="1"/>
</dbReference>
<evidence type="ECO:0000256" key="4">
    <source>
        <dbReference type="ARBA" id="ARBA00021095"/>
    </source>
</evidence>
<protein>
    <recommendedName>
        <fullName evidence="4">NADH-ubiquinone oxidoreductase chain 6</fullName>
        <ecNumber evidence="3">7.1.1.2</ecNumber>
    </recommendedName>
    <alternativeName>
        <fullName evidence="14">NADH dehydrogenase subunit 6</fullName>
    </alternativeName>
</protein>
<keyword evidence="9" id="KW-0249">Electron transport</keyword>
<keyword evidence="12 17" id="KW-0496">Mitochondrion</keyword>
<proteinExistence type="inferred from homology"/>
<geneLocation type="mitochondrion" evidence="17"/>
<keyword evidence="6" id="KW-0679">Respiratory chain</keyword>
<evidence type="ECO:0000256" key="1">
    <source>
        <dbReference type="ARBA" id="ARBA00004225"/>
    </source>
</evidence>
<evidence type="ECO:0000256" key="7">
    <source>
        <dbReference type="ARBA" id="ARBA00022692"/>
    </source>
</evidence>
<evidence type="ECO:0000256" key="15">
    <source>
        <dbReference type="ARBA" id="ARBA00049551"/>
    </source>
</evidence>
<evidence type="ECO:0000256" key="16">
    <source>
        <dbReference type="SAM" id="Phobius"/>
    </source>
</evidence>
<evidence type="ECO:0000256" key="5">
    <source>
        <dbReference type="ARBA" id="ARBA00022448"/>
    </source>
</evidence>
<comment type="similarity">
    <text evidence="2">Belongs to the complex I subunit 6 family.</text>
</comment>
<keyword evidence="13 16" id="KW-0472">Membrane</keyword>
<evidence type="ECO:0000256" key="10">
    <source>
        <dbReference type="ARBA" id="ARBA00022989"/>
    </source>
</evidence>
<keyword evidence="7 16" id="KW-0812">Transmembrane</keyword>
<dbReference type="EMBL" id="JX412805">
    <property type="protein sequence ID" value="ALO77058.1"/>
    <property type="molecule type" value="Genomic_DNA"/>
</dbReference>
<sequence>MLILISLILLNSLIFLFLNHPLSLGSILLIQTVIISLVSGMMSLNFWFSYILFLIMIGGMLILFIYMTNVASNEKFHFSSKMFNLFSISIILIMMLSFSDKFKMNLFINNMDLKSATNFMNFEFSLNKFSNFPMNLILILMIIYLLITLIVIVKIMNLKSGPLRQNF</sequence>
<accession>A0A0S2MQY1</accession>
<feature type="transmembrane region" description="Helical" evidence="16">
    <location>
        <begin position="82"/>
        <end position="99"/>
    </location>
</feature>
<evidence type="ECO:0000256" key="8">
    <source>
        <dbReference type="ARBA" id="ARBA00022967"/>
    </source>
</evidence>
<evidence type="ECO:0000256" key="6">
    <source>
        <dbReference type="ARBA" id="ARBA00022660"/>
    </source>
</evidence>
<dbReference type="InterPro" id="IPR050269">
    <property type="entry name" value="ComplexI_Subunit6"/>
</dbReference>
<organism evidence="17">
    <name type="scientific">Brentidae sp. GENSP01</name>
    <dbReference type="NCBI Taxonomy" id="1205806"/>
    <lineage>
        <taxon>Eukaryota</taxon>
        <taxon>Metazoa</taxon>
        <taxon>Ecdysozoa</taxon>
        <taxon>Arthropoda</taxon>
        <taxon>Hexapoda</taxon>
        <taxon>Insecta</taxon>
        <taxon>Pterygota</taxon>
        <taxon>Neoptera</taxon>
        <taxon>Endopterygota</taxon>
        <taxon>Coleoptera</taxon>
        <taxon>Polyphaga</taxon>
        <taxon>Cucujiformia</taxon>
        <taxon>Brentidae</taxon>
    </lineage>
</organism>
<keyword evidence="8" id="KW-1278">Translocase</keyword>
<dbReference type="EC" id="7.1.1.2" evidence="3"/>
<gene>
    <name evidence="17" type="primary">nad6</name>
</gene>
<evidence type="ECO:0000313" key="17">
    <source>
        <dbReference type="EMBL" id="ALO77058.1"/>
    </source>
</evidence>
<reference evidence="17" key="1">
    <citation type="submission" date="2012-06" db="EMBL/GenBank/DDBJ databases">
        <title>Mitogenomics of the Coleoptera under dense taxon sampling.</title>
        <authorList>
            <person name="Timmermans M.J.T.N."/>
            <person name="Lim J."/>
            <person name="Dodsworth S."/>
            <person name="Haran J."/>
            <person name="Ahrens D."/>
            <person name="Bocak L."/>
            <person name="London A."/>
            <person name="Culverwell L."/>
            <person name="Vogler A.P."/>
        </authorList>
    </citation>
    <scope>NUCLEOTIDE SEQUENCE</scope>
</reference>
<evidence type="ECO:0000256" key="12">
    <source>
        <dbReference type="ARBA" id="ARBA00023128"/>
    </source>
</evidence>
<feature type="transmembrane region" description="Helical" evidence="16">
    <location>
        <begin position="136"/>
        <end position="156"/>
    </location>
</feature>
<name>A0A0S2MQY1_9CUCU</name>
<evidence type="ECO:0000256" key="9">
    <source>
        <dbReference type="ARBA" id="ARBA00022982"/>
    </source>
</evidence>